<accession>Q1RPQ0</accession>
<evidence type="ECO:0000313" key="2">
    <source>
        <dbReference type="EMBL" id="CAJ45568.1"/>
    </source>
</evidence>
<evidence type="ECO:0000256" key="1">
    <source>
        <dbReference type="SAM" id="MobiDB-lite"/>
    </source>
</evidence>
<sequence length="246" mass="27290">EIRSVCILQEEQFGSLCVYASYVDDIIITGSDKAGIKATKWTVRNLRLKSKTKEKGNTSLEMSCVDLRKDCSYPKGSTHMSLLKDAGIQGDKTAKMPLEDGYKIPREGEIEDSKAFHDPKNTGSKKGSSSTSPSHDQTFALLRTKRASICKFQRDHHWAHGGRDCSCIRTGHQPLGVWMGCNKSTRTKHIESPVDSLVNSDSLGSNHAVLTQERDQLADVFTKAARQKTMESIHIRLGLIDLSPIE</sequence>
<dbReference type="EMBL" id="AM177064">
    <property type="protein sequence ID" value="CAJ45568.1"/>
    <property type="molecule type" value="Genomic_DNA"/>
</dbReference>
<name>Q1RPQ0_BRAJU</name>
<keyword evidence="2" id="KW-0548">Nucleotidyltransferase</keyword>
<organism evidence="2">
    <name type="scientific">Brassica juncea</name>
    <name type="common">Indian mustard</name>
    <name type="synonym">Sinapis juncea</name>
    <dbReference type="NCBI Taxonomy" id="3707"/>
    <lineage>
        <taxon>Eukaryota</taxon>
        <taxon>Viridiplantae</taxon>
        <taxon>Streptophyta</taxon>
        <taxon>Embryophyta</taxon>
        <taxon>Tracheophyta</taxon>
        <taxon>Spermatophyta</taxon>
        <taxon>Magnoliopsida</taxon>
        <taxon>eudicotyledons</taxon>
        <taxon>Gunneridae</taxon>
        <taxon>Pentapetalae</taxon>
        <taxon>rosids</taxon>
        <taxon>malvids</taxon>
        <taxon>Brassicales</taxon>
        <taxon>Brassicaceae</taxon>
        <taxon>Brassiceae</taxon>
        <taxon>Brassica</taxon>
    </lineage>
</organism>
<dbReference type="GO" id="GO:0003964">
    <property type="term" value="F:RNA-directed DNA polymerase activity"/>
    <property type="evidence" value="ECO:0007669"/>
    <property type="project" value="UniProtKB-KW"/>
</dbReference>
<protein>
    <submittedName>
        <fullName evidence="2">Polyprotein</fullName>
    </submittedName>
</protein>
<reference evidence="2" key="1">
    <citation type="submission" date="2005-12" db="EMBL/GenBank/DDBJ databases">
        <title>Retrotransposon-based sequence-specific amplified polymorphism (SSAP) marker for genetic analyses in Brassica juncea.</title>
        <authorList>
            <person name="Sabharwal V."/>
            <person name="Negi M.S."/>
            <person name="Lakshmikumaran M."/>
        </authorList>
    </citation>
    <scope>NUCLEOTIDE SEQUENCE</scope>
</reference>
<dbReference type="AlphaFoldDB" id="Q1RPQ0"/>
<feature type="region of interest" description="Disordered" evidence="1">
    <location>
        <begin position="107"/>
        <end position="136"/>
    </location>
</feature>
<feature type="non-terminal residue" evidence="2">
    <location>
        <position position="1"/>
    </location>
</feature>
<feature type="compositionally biased region" description="Low complexity" evidence="1">
    <location>
        <begin position="122"/>
        <end position="132"/>
    </location>
</feature>
<keyword evidence="2" id="KW-0695">RNA-directed DNA polymerase</keyword>
<feature type="compositionally biased region" description="Basic and acidic residues" evidence="1">
    <location>
        <begin position="107"/>
        <end position="120"/>
    </location>
</feature>
<proteinExistence type="predicted"/>
<keyword evidence="2" id="KW-0808">Transferase</keyword>